<dbReference type="NCBIfam" id="TIGR03696">
    <property type="entry name" value="Rhs_assc_core"/>
    <property type="match status" value="1"/>
</dbReference>
<protein>
    <recommendedName>
        <fullName evidence="4">RHS repeat-associated core domain-containing protein</fullName>
    </recommendedName>
</protein>
<feature type="region of interest" description="Disordered" evidence="1">
    <location>
        <begin position="461"/>
        <end position="492"/>
    </location>
</feature>
<proteinExistence type="predicted"/>
<dbReference type="InterPro" id="IPR022385">
    <property type="entry name" value="Rhs_assc_core"/>
</dbReference>
<gene>
    <name evidence="2" type="ORF">MN202_20095</name>
</gene>
<comment type="caution">
    <text evidence="2">The sequence shown here is derived from an EMBL/GenBank/DDBJ whole genome shotgun (WGS) entry which is preliminary data.</text>
</comment>
<evidence type="ECO:0008006" key="4">
    <source>
        <dbReference type="Google" id="ProtNLM"/>
    </source>
</evidence>
<feature type="compositionally biased region" description="Polar residues" evidence="1">
    <location>
        <begin position="461"/>
        <end position="471"/>
    </location>
</feature>
<dbReference type="EMBL" id="JALAAR010000032">
    <property type="protein sequence ID" value="MEH8019543.1"/>
    <property type="molecule type" value="Genomic_DNA"/>
</dbReference>
<reference evidence="2 3" key="1">
    <citation type="journal article" date="2023" name="Ecotoxicol. Environ. Saf.">
        <title>Mercury remediation potential of mercury-resistant strain Rheinheimera metallidurans sp. nov. isolated from a municipal waste dumping site.</title>
        <authorList>
            <person name="Yadav V."/>
            <person name="Manjhi A."/>
            <person name="Vadakedath N."/>
        </authorList>
    </citation>
    <scope>NUCLEOTIDE SEQUENCE [LARGE SCALE GENOMIC DNA]</scope>
    <source>
        <strain evidence="2 3">E-49</strain>
    </source>
</reference>
<evidence type="ECO:0000313" key="3">
    <source>
        <dbReference type="Proteomes" id="UP001375382"/>
    </source>
</evidence>
<organism evidence="2 3">
    <name type="scientific">Rheinheimera muenzenbergensis</name>
    <dbReference type="NCBI Taxonomy" id="1193628"/>
    <lineage>
        <taxon>Bacteria</taxon>
        <taxon>Pseudomonadati</taxon>
        <taxon>Pseudomonadota</taxon>
        <taxon>Gammaproteobacteria</taxon>
        <taxon>Chromatiales</taxon>
        <taxon>Chromatiaceae</taxon>
        <taxon>Rheinheimera</taxon>
    </lineage>
</organism>
<sequence>IKKGLPASESSAGVVRSFGYDAFSRLTSNTVQIDGEQFSQHYQYHSQSGQLLSRSYPNGLKLAYEYNDFGYVEWEKNAASGYVYRQHIAQDAFGNITQANLGNGVTEYRHYDSATGWVQSLEARVGGVAVHELNYTNYDNFGNLRGYSNGATGVNESYIYDNLHRLESQTTSAAGVSAAVSFTYDAVGNLLSKSDYGNNYQYGNRAKNLGGNAGANAVRRVTKTDGSTVNFSYDNEGNLISGDGLTISYNSFKQPTQISRGSSTFSFTYGANLERLKEVRDGLTTYEIDKAYEQSSDGSWKVYLDEVAIVSHNSEDGHRIAYSHKDRLGSSITFTDHNGQVTGRRHYDAFGKPRAISGALMEPAHRPRQINFTDIAGISNAGITRRGFTDHRHLDEAELIHMNGRAYDYNLGRFLSVDPFIQSPSNSQSLNPYSYIMNNPLAGTDPTGYIAVENCSSRLTCSSTAPTSKGEVSSPGEDFTITNGNGDTLSNSGGTLTLTMANGTEHNVASLKANVSGGGTVDIEGQQNKTTMSAENNISSEESVTNTSETNLKINRLNDQVDSAEASKAKESEYSITLVAHLDKKTDLIGHAFVIFRGPNGEFAKGFWPKYGASENDFILDAPLEGALSDEESYYSRFKSWQATGADPGKQGGQFASRSFGLTKEQYQNGVSAISNWNSTPYRGRSRMCGSFATHVLRATGQSYGNSKTPYFLFYDMGGSFDKN</sequence>
<evidence type="ECO:0000256" key="1">
    <source>
        <dbReference type="SAM" id="MobiDB-lite"/>
    </source>
</evidence>
<name>A0ABU8CCD2_9GAMM</name>
<dbReference type="RefSeq" id="WP_335737919.1">
    <property type="nucleotide sequence ID" value="NZ_JALAAR010000032.1"/>
</dbReference>
<evidence type="ECO:0000313" key="2">
    <source>
        <dbReference type="EMBL" id="MEH8019543.1"/>
    </source>
</evidence>
<dbReference type="Proteomes" id="UP001375382">
    <property type="component" value="Unassembled WGS sequence"/>
</dbReference>
<accession>A0ABU8CCD2</accession>
<keyword evidence="3" id="KW-1185">Reference proteome</keyword>
<feature type="non-terminal residue" evidence="2">
    <location>
        <position position="1"/>
    </location>
</feature>
<dbReference type="Gene3D" id="2.180.10.10">
    <property type="entry name" value="RHS repeat-associated core"/>
    <property type="match status" value="1"/>
</dbReference>